<evidence type="ECO:0000313" key="1">
    <source>
        <dbReference type="EMBL" id="VDO00810.1"/>
    </source>
</evidence>
<reference evidence="1 2" key="1">
    <citation type="submission" date="2018-11" db="EMBL/GenBank/DDBJ databases">
        <authorList>
            <consortium name="Pathogen Informatics"/>
        </authorList>
    </citation>
    <scope>NUCLEOTIDE SEQUENCE [LARGE SCALE GENOMIC DNA]</scope>
</reference>
<protein>
    <submittedName>
        <fullName evidence="1">Uncharacterized protein</fullName>
    </submittedName>
</protein>
<dbReference type="InterPro" id="IPR019311">
    <property type="entry name" value="Fy-3"/>
</dbReference>
<proteinExistence type="predicted"/>
<name>A0A3P7RVP8_RODNA</name>
<dbReference type="AlphaFoldDB" id="A0A3P7RVP8"/>
<dbReference type="Proteomes" id="UP000278807">
    <property type="component" value="Unassembled WGS sequence"/>
</dbReference>
<dbReference type="Pfam" id="PF10154">
    <property type="entry name" value="Fy-3"/>
    <property type="match status" value="1"/>
</dbReference>
<keyword evidence="2" id="KW-1185">Reference proteome</keyword>
<organism evidence="1 2">
    <name type="scientific">Rodentolepis nana</name>
    <name type="common">Dwarf tapeworm</name>
    <name type="synonym">Hymenolepis nana</name>
    <dbReference type="NCBI Taxonomy" id="102285"/>
    <lineage>
        <taxon>Eukaryota</taxon>
        <taxon>Metazoa</taxon>
        <taxon>Spiralia</taxon>
        <taxon>Lophotrochozoa</taxon>
        <taxon>Platyhelminthes</taxon>
        <taxon>Cestoda</taxon>
        <taxon>Eucestoda</taxon>
        <taxon>Cyclophyllidea</taxon>
        <taxon>Hymenolepididae</taxon>
        <taxon>Rodentolepis</taxon>
    </lineage>
</organism>
<dbReference type="OrthoDB" id="10363124at2759"/>
<gene>
    <name evidence="1" type="ORF">HNAJ_LOCUS4950</name>
</gene>
<dbReference type="EMBL" id="UZAE01003862">
    <property type="protein sequence ID" value="VDO00810.1"/>
    <property type="molecule type" value="Genomic_DNA"/>
</dbReference>
<accession>A0A3P7RVP8</accession>
<evidence type="ECO:0000313" key="2">
    <source>
        <dbReference type="Proteomes" id="UP000278807"/>
    </source>
</evidence>
<sequence length="63" mass="6486">MKVVKGSLMESSGVKSGSGSLKTLIFLIPPSASSQLSVFESLSALINSTFQQTTPIVVDVNGA</sequence>